<evidence type="ECO:0000256" key="1">
    <source>
        <dbReference type="SAM" id="MobiDB-lite"/>
    </source>
</evidence>
<dbReference type="AlphaFoldDB" id="A0A7J6L665"/>
<protein>
    <submittedName>
        <fullName evidence="2">Uncharacterized protein</fullName>
    </submittedName>
</protein>
<evidence type="ECO:0000313" key="2">
    <source>
        <dbReference type="EMBL" id="KAF4654670.1"/>
    </source>
</evidence>
<sequence>MAARGQLRAERQQSKEANKTSPEMGVERCVTMLLVCYRCALVHSSHRVELSRSRATGSEPEFAQIHEFRKPVEASYCSKNILLEKRNRTPVDSLVLVERQPLAKRRDADSA</sequence>
<accession>A0A7J6L665</accession>
<dbReference type="Proteomes" id="UP000570595">
    <property type="component" value="Unassembled WGS sequence"/>
</dbReference>
<name>A0A7J6L665_PEROL</name>
<feature type="region of interest" description="Disordered" evidence="1">
    <location>
        <begin position="1"/>
        <end position="24"/>
    </location>
</feature>
<evidence type="ECO:0000313" key="3">
    <source>
        <dbReference type="Proteomes" id="UP000570595"/>
    </source>
</evidence>
<organism evidence="2 3">
    <name type="scientific">Perkinsus olseni</name>
    <name type="common">Perkinsus atlanticus</name>
    <dbReference type="NCBI Taxonomy" id="32597"/>
    <lineage>
        <taxon>Eukaryota</taxon>
        <taxon>Sar</taxon>
        <taxon>Alveolata</taxon>
        <taxon>Perkinsozoa</taxon>
        <taxon>Perkinsea</taxon>
        <taxon>Perkinsida</taxon>
        <taxon>Perkinsidae</taxon>
        <taxon>Perkinsus</taxon>
    </lineage>
</organism>
<feature type="compositionally biased region" description="Basic and acidic residues" evidence="1">
    <location>
        <begin position="7"/>
        <end position="18"/>
    </location>
</feature>
<dbReference type="EMBL" id="JABAHT010000519">
    <property type="protein sequence ID" value="KAF4654670.1"/>
    <property type="molecule type" value="Genomic_DNA"/>
</dbReference>
<proteinExistence type="predicted"/>
<comment type="caution">
    <text evidence="2">The sequence shown here is derived from an EMBL/GenBank/DDBJ whole genome shotgun (WGS) entry which is preliminary data.</text>
</comment>
<reference evidence="2 3" key="1">
    <citation type="submission" date="2020-04" db="EMBL/GenBank/DDBJ databases">
        <title>Perkinsus olseni comparative genomics.</title>
        <authorList>
            <person name="Bogema D.R."/>
        </authorList>
    </citation>
    <scope>NUCLEOTIDE SEQUENCE [LARGE SCALE GENOMIC DNA]</scope>
    <source>
        <strain evidence="2">ATCC PRA-179</strain>
    </source>
</reference>
<gene>
    <name evidence="2" type="ORF">FOZ61_008096</name>
</gene>